<evidence type="ECO:0000256" key="7">
    <source>
        <dbReference type="ARBA" id="ARBA00023180"/>
    </source>
</evidence>
<protein>
    <recommendedName>
        <fullName evidence="4">beta-glucosidase</fullName>
        <ecNumber evidence="4">3.2.1.21</ecNumber>
    </recommendedName>
</protein>
<dbReference type="OrthoDB" id="47059at2759"/>
<sequence>MSGAKSPIAIEALVSQLTLEEKISLIAGHSTWRTAAIERLGIPNLKVSDGPSGARGEIFGEGVPAAFLPCGVSLGATWDVELLYRMGELLAHECKSKSASVILAPTIEDPFLTGKLASAHVRGVQSQGVGATPKHYVANDQETKRFHSNAVIAQRALHEVYLLPFQMVVRDADPWCMMTAYNKVNGLHCDMSYELLTKIPRDT</sequence>
<dbReference type="Gene3D" id="3.20.20.300">
    <property type="entry name" value="Glycoside hydrolase, family 3, N-terminal domain"/>
    <property type="match status" value="1"/>
</dbReference>
<organism evidence="12 13">
    <name type="scientific">Aspergillus ellipticus CBS 707.79</name>
    <dbReference type="NCBI Taxonomy" id="1448320"/>
    <lineage>
        <taxon>Eukaryota</taxon>
        <taxon>Fungi</taxon>
        <taxon>Dikarya</taxon>
        <taxon>Ascomycota</taxon>
        <taxon>Pezizomycotina</taxon>
        <taxon>Eurotiomycetes</taxon>
        <taxon>Eurotiomycetidae</taxon>
        <taxon>Eurotiales</taxon>
        <taxon>Aspergillaceae</taxon>
        <taxon>Aspergillus</taxon>
        <taxon>Aspergillus subgen. Circumdati</taxon>
    </lineage>
</organism>
<dbReference type="EC" id="3.2.1.21" evidence="4"/>
<dbReference type="VEuPathDB" id="FungiDB:BO71DRAFT_451967"/>
<evidence type="ECO:0000256" key="2">
    <source>
        <dbReference type="ARBA" id="ARBA00004987"/>
    </source>
</evidence>
<dbReference type="GO" id="GO:0030245">
    <property type="term" value="P:cellulose catabolic process"/>
    <property type="evidence" value="ECO:0007669"/>
    <property type="project" value="UniProtKB-KW"/>
</dbReference>
<keyword evidence="13" id="KW-1185">Reference proteome</keyword>
<dbReference type="PANTHER" id="PTHR42715">
    <property type="entry name" value="BETA-GLUCOSIDASE"/>
    <property type="match status" value="1"/>
</dbReference>
<evidence type="ECO:0000256" key="10">
    <source>
        <dbReference type="ARBA" id="ARBA00023326"/>
    </source>
</evidence>
<evidence type="ECO:0000259" key="11">
    <source>
        <dbReference type="Pfam" id="PF00933"/>
    </source>
</evidence>
<dbReference type="InterPro" id="IPR050288">
    <property type="entry name" value="Cellulose_deg_GH3"/>
</dbReference>
<dbReference type="STRING" id="1448320.A0A319D303"/>
<keyword evidence="6" id="KW-0136">Cellulose degradation</keyword>
<dbReference type="SUPFAM" id="SSF51445">
    <property type="entry name" value="(Trans)glycosidases"/>
    <property type="match status" value="1"/>
</dbReference>
<evidence type="ECO:0000256" key="4">
    <source>
        <dbReference type="ARBA" id="ARBA00012744"/>
    </source>
</evidence>
<dbReference type="InterPro" id="IPR001764">
    <property type="entry name" value="Glyco_hydro_3_N"/>
</dbReference>
<reference evidence="12 13" key="1">
    <citation type="submission" date="2018-02" db="EMBL/GenBank/DDBJ databases">
        <title>The genomes of Aspergillus section Nigri reveals drivers in fungal speciation.</title>
        <authorList>
            <consortium name="DOE Joint Genome Institute"/>
            <person name="Vesth T.C."/>
            <person name="Nybo J."/>
            <person name="Theobald S."/>
            <person name="Brandl J."/>
            <person name="Frisvad J.C."/>
            <person name="Nielsen K.F."/>
            <person name="Lyhne E.K."/>
            <person name="Kogle M.E."/>
            <person name="Kuo A."/>
            <person name="Riley R."/>
            <person name="Clum A."/>
            <person name="Nolan M."/>
            <person name="Lipzen A."/>
            <person name="Salamov A."/>
            <person name="Henrissat B."/>
            <person name="Wiebenga A."/>
            <person name="De vries R.P."/>
            <person name="Grigoriev I.V."/>
            <person name="Mortensen U.H."/>
            <person name="Andersen M.R."/>
            <person name="Baker S.E."/>
        </authorList>
    </citation>
    <scope>NUCLEOTIDE SEQUENCE [LARGE SCALE GENOMIC DNA]</scope>
    <source>
        <strain evidence="12 13">CBS 707.79</strain>
    </source>
</reference>
<comment type="catalytic activity">
    <reaction evidence="1">
        <text>Hydrolysis of terminal, non-reducing beta-D-glucosyl residues with release of beta-D-glucose.</text>
        <dbReference type="EC" id="3.2.1.21"/>
    </reaction>
</comment>
<dbReference type="InterPro" id="IPR036962">
    <property type="entry name" value="Glyco_hydro_3_N_sf"/>
</dbReference>
<keyword evidence="8" id="KW-0119">Carbohydrate metabolism</keyword>
<gene>
    <name evidence="12" type="ORF">BO71DRAFT_451967</name>
</gene>
<dbReference type="PANTHER" id="PTHR42715:SF3">
    <property type="entry name" value="BETA-GLUCOSIDASE B-RELATED"/>
    <property type="match status" value="1"/>
</dbReference>
<dbReference type="InterPro" id="IPR017853">
    <property type="entry name" value="GH"/>
</dbReference>
<comment type="similarity">
    <text evidence="3">Belongs to the glycosyl hydrolase 3 family.</text>
</comment>
<evidence type="ECO:0000313" key="13">
    <source>
        <dbReference type="Proteomes" id="UP000247810"/>
    </source>
</evidence>
<evidence type="ECO:0000256" key="9">
    <source>
        <dbReference type="ARBA" id="ARBA00023295"/>
    </source>
</evidence>
<dbReference type="Proteomes" id="UP000247810">
    <property type="component" value="Unassembled WGS sequence"/>
</dbReference>
<comment type="pathway">
    <text evidence="2">Glycan metabolism; cellulose degradation.</text>
</comment>
<accession>A0A319D303</accession>
<evidence type="ECO:0000256" key="5">
    <source>
        <dbReference type="ARBA" id="ARBA00022801"/>
    </source>
</evidence>
<dbReference type="AlphaFoldDB" id="A0A319D303"/>
<dbReference type="Pfam" id="PF00933">
    <property type="entry name" value="Glyco_hydro_3"/>
    <property type="match status" value="1"/>
</dbReference>
<dbReference type="PRINTS" id="PR00133">
    <property type="entry name" value="GLHYDRLASE3"/>
</dbReference>
<feature type="domain" description="Glycoside hydrolase family 3 N-terminal" evidence="11">
    <location>
        <begin position="33"/>
        <end position="202"/>
    </location>
</feature>
<name>A0A319D303_9EURO</name>
<keyword evidence="9" id="KW-0326">Glycosidase</keyword>
<keyword evidence="10" id="KW-0624">Polysaccharide degradation</keyword>
<proteinExistence type="inferred from homology"/>
<evidence type="ECO:0000256" key="3">
    <source>
        <dbReference type="ARBA" id="ARBA00005336"/>
    </source>
</evidence>
<evidence type="ECO:0000313" key="12">
    <source>
        <dbReference type="EMBL" id="PYH91640.1"/>
    </source>
</evidence>
<evidence type="ECO:0000256" key="6">
    <source>
        <dbReference type="ARBA" id="ARBA00023001"/>
    </source>
</evidence>
<evidence type="ECO:0000256" key="1">
    <source>
        <dbReference type="ARBA" id="ARBA00000448"/>
    </source>
</evidence>
<keyword evidence="7" id="KW-0325">Glycoprotein</keyword>
<dbReference type="GO" id="GO:0008422">
    <property type="term" value="F:beta-glucosidase activity"/>
    <property type="evidence" value="ECO:0007669"/>
    <property type="project" value="UniProtKB-EC"/>
</dbReference>
<keyword evidence="5 12" id="KW-0378">Hydrolase</keyword>
<dbReference type="EMBL" id="KZ825939">
    <property type="protein sequence ID" value="PYH91640.1"/>
    <property type="molecule type" value="Genomic_DNA"/>
</dbReference>
<evidence type="ECO:0000256" key="8">
    <source>
        <dbReference type="ARBA" id="ARBA00023277"/>
    </source>
</evidence>